<dbReference type="RefSeq" id="WP_118119188.1">
    <property type="nucleotide sequence ID" value="NZ_SGVY01000003.1"/>
</dbReference>
<dbReference type="PANTHER" id="PTHR45661:SF3">
    <property type="entry name" value="IG-LIKE DOMAIN-CONTAINING PROTEIN"/>
    <property type="match status" value="1"/>
</dbReference>
<dbReference type="InterPro" id="IPR032675">
    <property type="entry name" value="LRR_dom_sf"/>
</dbReference>
<protein>
    <submittedName>
        <fullName evidence="2">Leucine-rich repeat domain-containing protein</fullName>
    </submittedName>
</protein>
<keyword evidence="3" id="KW-1185">Reference proteome</keyword>
<evidence type="ECO:0000256" key="1">
    <source>
        <dbReference type="SAM" id="SignalP"/>
    </source>
</evidence>
<dbReference type="GeneID" id="302993967"/>
<proteinExistence type="predicted"/>
<accession>A0A4Y8VUK1</accession>
<sequence length="1011" mass="112013">MKQIILTLFAILCFSLGTYAIEADGINYDLTSAYDENDKYIGEVAYVAEGEYSGDITIPAEIQYYDEWEKKTYTYKVCKIADNAFKDNNNITSLNIQAAVKEVNVNSCVNLKSLTLPNSVETIDCDYCKSLTSITIPTSMTCIHSLKGCSSITSLTIPKNITTIDDYAFNGMENLKSITIEDCDDILNFEGDPFGSESNIELLYLGRNINNTSWFKSLKSIELGVKFTKIYDEMFIYCSNLTTFTARGPITTVGKSAFLGCSSLTTINLPQSITTIEEYAFDATGLKTVNLPQSLTYIGNHAFSYSALTSIVIPENVTSIGESAFNGCSALTDIQLQNGIKTIEDNSFEECTSLTSIVIPNSITSLGKSAFKHCESLTSVTFSDNLKVIPAYAFYECTKLLSINLPEGLERIEKFAFMNDSKVTNVKLPASLKYIGPAAFSEFNKLEELHYEGQLSDWVKITFNDYDINEEGDGGSYYPLDTNPISYTKNFYLRNGMQLKDIVFTADMDSISPMAFYGYKGTIDNVTVASGIKHLRIGKNAFTGVTATNLIIGTDLQKITGALPQGKNVKYAGSMKQWCNLELTASPIAADGTINIDGQDLGTHLEIPEGITRIPSNHFCKLGFSTISLPSTLTEIADNAFNNCGNVKEIILPAQITSIGASAFYGCDILKSVSRMEPKAKSANTLSIGNDAFAYCWYLEDINLGNIDYVGNGAFDATKWYQNQPDGLMTIGNTIYKYKGENCMPANTIINVPEGIKYISYEAFKDQTNLIGVTLPSTLQSIGKYAFYHCSLNEVSLPANITEISENAFYWNNISKLTIPSTVNKLQSHAFGNNPIEELTIDDSEQVLSIDGYQDFGTSLKRVYLGRNLEGMVNYGLKYNETFYNNSIEKLTLGKDVTEFYQDLFTCYDLKQITCLSIVPPIVDKENYLVFRDTHYQNCTLYVPAESLDAYKNAQVWKDFLNISGTATGINGVITDDKDADIIYYDLEGRKIQNPVKGHLYITNKGKKVVF</sequence>
<dbReference type="InterPro" id="IPR053139">
    <property type="entry name" value="Surface_bspA-like"/>
</dbReference>
<organism evidence="2 3">
    <name type="scientific">Segatella hominis</name>
    <dbReference type="NCBI Taxonomy" id="2518605"/>
    <lineage>
        <taxon>Bacteria</taxon>
        <taxon>Pseudomonadati</taxon>
        <taxon>Bacteroidota</taxon>
        <taxon>Bacteroidia</taxon>
        <taxon>Bacteroidales</taxon>
        <taxon>Prevotellaceae</taxon>
        <taxon>Segatella</taxon>
    </lineage>
</organism>
<dbReference type="EMBL" id="SGVY01000003">
    <property type="protein sequence ID" value="TFH84282.1"/>
    <property type="molecule type" value="Genomic_DNA"/>
</dbReference>
<dbReference type="SUPFAM" id="SSF52058">
    <property type="entry name" value="L domain-like"/>
    <property type="match status" value="4"/>
</dbReference>
<keyword evidence="1" id="KW-0732">Signal</keyword>
<dbReference type="Gene3D" id="3.80.10.10">
    <property type="entry name" value="Ribonuclease Inhibitor"/>
    <property type="match status" value="6"/>
</dbReference>
<dbReference type="PANTHER" id="PTHR45661">
    <property type="entry name" value="SURFACE ANTIGEN"/>
    <property type="match status" value="1"/>
</dbReference>
<dbReference type="OrthoDB" id="1068223at2"/>
<dbReference type="AlphaFoldDB" id="A0A4Y8VUK1"/>
<feature type="signal peptide" evidence="1">
    <location>
        <begin position="1"/>
        <end position="20"/>
    </location>
</feature>
<dbReference type="Pfam" id="PF13306">
    <property type="entry name" value="LRR_5"/>
    <property type="match status" value="6"/>
</dbReference>
<evidence type="ECO:0000313" key="2">
    <source>
        <dbReference type="EMBL" id="TFH84282.1"/>
    </source>
</evidence>
<dbReference type="InterPro" id="IPR026906">
    <property type="entry name" value="LRR_5"/>
</dbReference>
<dbReference type="Proteomes" id="UP000297872">
    <property type="component" value="Unassembled WGS sequence"/>
</dbReference>
<reference evidence="2 3" key="1">
    <citation type="submission" date="2019-02" db="EMBL/GenBank/DDBJ databases">
        <title>Draft Genome Sequence of the Prevotella sp. BCRC 81118, Isolated from Human Feces.</title>
        <authorList>
            <person name="Huang C.-H."/>
        </authorList>
    </citation>
    <scope>NUCLEOTIDE SEQUENCE [LARGE SCALE GENOMIC DNA]</scope>
    <source>
        <strain evidence="2 3">BCRC 81118</strain>
    </source>
</reference>
<evidence type="ECO:0000313" key="3">
    <source>
        <dbReference type="Proteomes" id="UP000297872"/>
    </source>
</evidence>
<name>A0A4Y8VUK1_9BACT</name>
<feature type="chain" id="PRO_5021350241" evidence="1">
    <location>
        <begin position="21"/>
        <end position="1011"/>
    </location>
</feature>
<comment type="caution">
    <text evidence="2">The sequence shown here is derived from an EMBL/GenBank/DDBJ whole genome shotgun (WGS) entry which is preliminary data.</text>
</comment>
<gene>
    <name evidence="2" type="ORF">EXN75_01490</name>
</gene>